<dbReference type="SUPFAM" id="SSF48576">
    <property type="entry name" value="Terpenoid synthases"/>
    <property type="match status" value="1"/>
</dbReference>
<comment type="cofactor">
    <cofactor evidence="1">
        <name>Mg(2+)</name>
        <dbReference type="ChEBI" id="CHEBI:18420"/>
    </cofactor>
</comment>
<evidence type="ECO:0000256" key="12">
    <source>
        <dbReference type="RuleBase" id="RU004466"/>
    </source>
</evidence>
<dbReference type="STRING" id="764103.G7DSC7"/>
<dbReference type="CDD" id="cd00685">
    <property type="entry name" value="Trans_IPPS_HT"/>
    <property type="match status" value="1"/>
</dbReference>
<dbReference type="GO" id="GO:0046872">
    <property type="term" value="F:metal ion binding"/>
    <property type="evidence" value="ECO:0007669"/>
    <property type="project" value="UniProtKB-KW"/>
</dbReference>
<dbReference type="GO" id="GO:0004659">
    <property type="term" value="F:prenyltransferase activity"/>
    <property type="evidence" value="ECO:0007669"/>
    <property type="project" value="InterPro"/>
</dbReference>
<dbReference type="Gene3D" id="1.10.600.10">
    <property type="entry name" value="Farnesyl Diphosphate Synthase"/>
    <property type="match status" value="1"/>
</dbReference>
<protein>
    <recommendedName>
        <fullName evidence="10">(2E,6E)-farnesyl diphosphate synthase</fullName>
    </recommendedName>
    <alternativeName>
        <fullName evidence="9">Dimethylallyltranstransferase</fullName>
    </alternativeName>
    <alternativeName>
        <fullName evidence="8">Farnesyl diphosphate synthase</fullName>
    </alternativeName>
    <alternativeName>
        <fullName evidence="6">Farnesyltranstransferase</fullName>
    </alternativeName>
    <alternativeName>
        <fullName evidence="11">Geranylgeranyl diphosphate synthase</fullName>
    </alternativeName>
    <alternativeName>
        <fullName evidence="7">Geranyltranstransferase</fullName>
    </alternativeName>
</protein>
<dbReference type="InterPro" id="IPR000092">
    <property type="entry name" value="Polyprenyl_synt"/>
</dbReference>
<name>G7DSC7_MIXOS</name>
<dbReference type="OrthoDB" id="6921389at2759"/>
<dbReference type="OMA" id="CAFLEML"/>
<comment type="caution">
    <text evidence="13">The sequence shown here is derived from an EMBL/GenBank/DDBJ whole genome shotgun (WGS) entry which is preliminary data.</text>
</comment>
<organism evidence="13 14">
    <name type="scientific">Mixia osmundae (strain CBS 9802 / IAM 14324 / JCM 22182 / KY 12970)</name>
    <dbReference type="NCBI Taxonomy" id="764103"/>
    <lineage>
        <taxon>Eukaryota</taxon>
        <taxon>Fungi</taxon>
        <taxon>Dikarya</taxon>
        <taxon>Basidiomycota</taxon>
        <taxon>Pucciniomycotina</taxon>
        <taxon>Mixiomycetes</taxon>
        <taxon>Mixiales</taxon>
        <taxon>Mixiaceae</taxon>
        <taxon>Mixia</taxon>
    </lineage>
</organism>
<evidence type="ECO:0000256" key="9">
    <source>
        <dbReference type="ARBA" id="ARBA00032448"/>
    </source>
</evidence>
<accession>G7DSC7</accession>
<evidence type="ECO:0000256" key="2">
    <source>
        <dbReference type="ARBA" id="ARBA00006706"/>
    </source>
</evidence>
<evidence type="ECO:0000256" key="11">
    <source>
        <dbReference type="ARBA" id="ARBA00033096"/>
    </source>
</evidence>
<dbReference type="PANTHER" id="PTHR12001">
    <property type="entry name" value="GERANYLGERANYL PYROPHOSPHATE SYNTHASE"/>
    <property type="match status" value="1"/>
</dbReference>
<evidence type="ECO:0000313" key="14">
    <source>
        <dbReference type="Proteomes" id="UP000009131"/>
    </source>
</evidence>
<dbReference type="AlphaFoldDB" id="G7DSC7"/>
<keyword evidence="3" id="KW-0479">Metal-binding</keyword>
<keyword evidence="12" id="KW-0808">Transferase</keyword>
<evidence type="ECO:0000313" key="13">
    <source>
        <dbReference type="EMBL" id="GAA93487.1"/>
    </source>
</evidence>
<dbReference type="RefSeq" id="XP_014566599.1">
    <property type="nucleotide sequence ID" value="XM_014711113.1"/>
</dbReference>
<evidence type="ECO:0000256" key="1">
    <source>
        <dbReference type="ARBA" id="ARBA00001946"/>
    </source>
</evidence>
<dbReference type="PROSITE" id="PS00444">
    <property type="entry name" value="POLYPRENYL_SYNTHASE_2"/>
    <property type="match status" value="1"/>
</dbReference>
<evidence type="ECO:0000256" key="4">
    <source>
        <dbReference type="ARBA" id="ARBA00022842"/>
    </source>
</evidence>
<keyword evidence="5" id="KW-0456">Lyase</keyword>
<dbReference type="eggNOG" id="KOG0777">
    <property type="taxonomic scope" value="Eukaryota"/>
</dbReference>
<dbReference type="GO" id="GO:0008299">
    <property type="term" value="P:isoprenoid biosynthetic process"/>
    <property type="evidence" value="ECO:0007669"/>
    <property type="project" value="InterPro"/>
</dbReference>
<evidence type="ECO:0000256" key="6">
    <source>
        <dbReference type="ARBA" id="ARBA00032052"/>
    </source>
</evidence>
<dbReference type="Proteomes" id="UP000009131">
    <property type="component" value="Unassembled WGS sequence"/>
</dbReference>
<evidence type="ECO:0000256" key="5">
    <source>
        <dbReference type="ARBA" id="ARBA00023239"/>
    </source>
</evidence>
<dbReference type="Pfam" id="PF00348">
    <property type="entry name" value="polyprenyl_synt"/>
    <property type="match status" value="1"/>
</dbReference>
<evidence type="ECO:0000256" key="3">
    <source>
        <dbReference type="ARBA" id="ARBA00022723"/>
    </source>
</evidence>
<dbReference type="InterPro" id="IPR033749">
    <property type="entry name" value="Polyprenyl_synt_CS"/>
</dbReference>
<evidence type="ECO:0000256" key="8">
    <source>
        <dbReference type="ARBA" id="ARBA00032424"/>
    </source>
</evidence>
<reference evidence="13 14" key="2">
    <citation type="journal article" date="2012" name="Open Biol.">
        <title>Characteristics of nucleosomes and linker DNA regions on the genome of the basidiomycete Mixia osmundae revealed by mono- and dinucleosome mapping.</title>
        <authorList>
            <person name="Nishida H."/>
            <person name="Kondo S."/>
            <person name="Matsumoto T."/>
            <person name="Suzuki Y."/>
            <person name="Yoshikawa H."/>
            <person name="Taylor T.D."/>
            <person name="Sugiyama J."/>
        </authorList>
    </citation>
    <scope>NUCLEOTIDE SEQUENCE [LARGE SCALE GENOMIC DNA]</scope>
    <source>
        <strain evidence="14">CBS 9802 / IAM 14324 / JCM 22182 / KY 12970</strain>
    </source>
</reference>
<dbReference type="EMBL" id="BABT02000007">
    <property type="protein sequence ID" value="GAA93487.1"/>
    <property type="molecule type" value="Genomic_DNA"/>
</dbReference>
<dbReference type="HOGENOM" id="CLU_014015_6_0_1"/>
<keyword evidence="4" id="KW-0460">Magnesium</keyword>
<sequence>MSSQRDSFDDFIARHRQSRPWPSEREQILLEPFHYIDSSGGKEIRSQLIDAFNVWMQVSPDALEIVKRIVKMLHVASLLMDDVEDDSVLRRGIPVAHKVFGVPQTINSANYVYFLALQDLASLRSHRGVNIQSLVNEELLNLHRGQGMDLYWRDTLTCPTEQDYIEMVNFKTGGLFRIATKLMQACSTRPDSNVEAYEPLVNLIGVLFQIRDDYMNLQSSQYADHKGYCEDLTEGKFSFPIVHSIRADSSNSRLINVLRQHSSDPSLKAWAVAYMQETGSFAYCRDVLSRLDVQAREEIERLGGNPLLLKIIDKMRIPDTTDDGTLPLPGEVANPVLSLTNARH</sequence>
<comment type="similarity">
    <text evidence="2 12">Belongs to the FPP/GGPP synthase family.</text>
</comment>
<dbReference type="InParanoid" id="G7DSC7"/>
<dbReference type="SFLD" id="SFLDG01017">
    <property type="entry name" value="Polyprenyl_Transferase_Like"/>
    <property type="match status" value="1"/>
</dbReference>
<dbReference type="SFLD" id="SFLDS00005">
    <property type="entry name" value="Isoprenoid_Synthase_Type_I"/>
    <property type="match status" value="1"/>
</dbReference>
<gene>
    <name evidence="13" type="primary">Mo00128</name>
    <name evidence="13" type="ORF">E5Q_00128</name>
</gene>
<dbReference type="PROSITE" id="PS00723">
    <property type="entry name" value="POLYPRENYL_SYNTHASE_1"/>
    <property type="match status" value="1"/>
</dbReference>
<evidence type="ECO:0000256" key="7">
    <source>
        <dbReference type="ARBA" id="ARBA00032380"/>
    </source>
</evidence>
<proteinExistence type="inferred from homology"/>
<dbReference type="PANTHER" id="PTHR12001:SF44">
    <property type="entry name" value="GERANYLGERANYL PYROPHOSPHATE SYNTHASE"/>
    <property type="match status" value="1"/>
</dbReference>
<keyword evidence="14" id="KW-1185">Reference proteome</keyword>
<dbReference type="GO" id="GO:0016829">
    <property type="term" value="F:lyase activity"/>
    <property type="evidence" value="ECO:0007669"/>
    <property type="project" value="UniProtKB-KW"/>
</dbReference>
<dbReference type="InterPro" id="IPR008949">
    <property type="entry name" value="Isoprenoid_synthase_dom_sf"/>
</dbReference>
<evidence type="ECO:0000256" key="10">
    <source>
        <dbReference type="ARBA" id="ARBA00032873"/>
    </source>
</evidence>
<reference evidence="13 14" key="1">
    <citation type="journal article" date="2011" name="J. Gen. Appl. Microbiol.">
        <title>Draft genome sequencing of the enigmatic basidiomycete Mixia osmundae.</title>
        <authorList>
            <person name="Nishida H."/>
            <person name="Nagatsuka Y."/>
            <person name="Sugiyama J."/>
        </authorList>
    </citation>
    <scope>NUCLEOTIDE SEQUENCE [LARGE SCALE GENOMIC DNA]</scope>
    <source>
        <strain evidence="14">CBS 9802 / IAM 14324 / JCM 22182 / KY 12970</strain>
    </source>
</reference>